<dbReference type="Pfam" id="PF13970">
    <property type="entry name" value="DUF4221"/>
    <property type="match status" value="1"/>
</dbReference>
<dbReference type="OrthoDB" id="820422at2"/>
<dbReference type="PATRIC" id="fig|1305737.6.peg.2226"/>
<keyword evidence="1" id="KW-0472">Membrane</keyword>
<feature type="transmembrane region" description="Helical" evidence="1">
    <location>
        <begin position="12"/>
        <end position="34"/>
    </location>
</feature>
<accession>A0A0P7YMS7</accession>
<dbReference type="AlphaFoldDB" id="A0A0P7YMS7"/>
<organism evidence="2 3">
    <name type="scientific">Algoriphagus marincola HL-49</name>
    <dbReference type="NCBI Taxonomy" id="1305737"/>
    <lineage>
        <taxon>Bacteria</taxon>
        <taxon>Pseudomonadati</taxon>
        <taxon>Bacteroidota</taxon>
        <taxon>Cytophagia</taxon>
        <taxon>Cytophagales</taxon>
        <taxon>Cyclobacteriaceae</taxon>
        <taxon>Algoriphagus</taxon>
    </lineage>
</organism>
<protein>
    <recommendedName>
        <fullName evidence="4">DUF4221 domain-containing protein</fullName>
    </recommendedName>
</protein>
<keyword evidence="1" id="KW-0812">Transmembrane</keyword>
<dbReference type="Proteomes" id="UP000050421">
    <property type="component" value="Unassembled WGS sequence"/>
</dbReference>
<comment type="caution">
    <text evidence="2">The sequence shown here is derived from an EMBL/GenBank/DDBJ whole genome shotgun (WGS) entry which is preliminary data.</text>
</comment>
<dbReference type="eggNOG" id="COG3391">
    <property type="taxonomic scope" value="Bacteria"/>
</dbReference>
<evidence type="ECO:0000256" key="1">
    <source>
        <dbReference type="SAM" id="Phobius"/>
    </source>
</evidence>
<evidence type="ECO:0000313" key="2">
    <source>
        <dbReference type="EMBL" id="KPQ16510.1"/>
    </source>
</evidence>
<proteinExistence type="predicted"/>
<gene>
    <name evidence="2" type="ORF">HLUCCX10_07750</name>
</gene>
<sequence length="405" mass="47068">MLVHCTSIESPVLYVLILLPMREIIFIYLILISFSCTNGKADKANQENTFKSKSLSLAENYSLPLDAETPLWNYYSQHAEIDGKPKLIWFNPNRYSIDYFDIQSQTLERKVKIDQNGPNAIPGMGLNSSIKFINEDTVVLYSGPLRQIFLSDISGEAYKKIDLSDYPSGFGSIALNTSIAYRKGSVYMQVLPIMPIEIPENFNPKYNKIAKIDLSDGSVKEFEIDYPEVYSDKNISQQLKMMSIIYNDKIDKFVISYPLSDDLYVTDFESGVKRYPASSELVGEVIPIDRRNSEIEPARIQNSYYWMNDCYEGLIFDEENELYLRTVRKGITLEQLNNRNFVTDTQILIFNKDFEQVEQINERGPTFDYSFFFDKKFYWNKDIQKYNLEAGNEDEIFFQSRDLPF</sequence>
<evidence type="ECO:0000313" key="3">
    <source>
        <dbReference type="Proteomes" id="UP000050421"/>
    </source>
</evidence>
<name>A0A0P7YMS7_9BACT</name>
<dbReference type="EMBL" id="LJXT01000039">
    <property type="protein sequence ID" value="KPQ16510.1"/>
    <property type="molecule type" value="Genomic_DNA"/>
</dbReference>
<reference evidence="2 3" key="1">
    <citation type="submission" date="2015-09" db="EMBL/GenBank/DDBJ databases">
        <title>Identification and resolution of microdiversity through metagenomic sequencing of parallel consortia.</title>
        <authorList>
            <person name="Nelson W.C."/>
            <person name="Romine M.F."/>
            <person name="Lindemann S.R."/>
        </authorList>
    </citation>
    <scope>NUCLEOTIDE SEQUENCE [LARGE SCALE GENOMIC DNA]</scope>
    <source>
        <strain evidence="2">HL-49</strain>
    </source>
</reference>
<keyword evidence="1" id="KW-1133">Transmembrane helix</keyword>
<dbReference type="InterPro" id="IPR025316">
    <property type="entry name" value="DUF4221"/>
</dbReference>
<dbReference type="STRING" id="1305737.GCA_000526355_02510"/>
<evidence type="ECO:0008006" key="4">
    <source>
        <dbReference type="Google" id="ProtNLM"/>
    </source>
</evidence>